<evidence type="ECO:0000313" key="2">
    <source>
        <dbReference type="EMBL" id="AYB46178.1"/>
    </source>
</evidence>
<dbReference type="RefSeq" id="WP_119849801.1">
    <property type="nucleotide sequence ID" value="NZ_CP032412.1"/>
</dbReference>
<proteinExistence type="predicted"/>
<sequence length="182" mass="20547">MKRVLLLGDSIREGYEPYVRERLADRAEVVAPGENGRFSFYTLWGVNLWIRELGIPDIVHWNNGLWDVHREAPRVEALTPLGEYAAHLKRIAHELRRTGAQIVFATTTPVHPQSEGRSNEEIDAYNEAAIEALMPLGIAIHDLNARVKRDLSGYLSDDRLHLNEAGYRACADSVADMLEGYL</sequence>
<dbReference type="InterPro" id="IPR036514">
    <property type="entry name" value="SGNH_hydro_sf"/>
</dbReference>
<dbReference type="Proteomes" id="UP000266552">
    <property type="component" value="Chromosome"/>
</dbReference>
<protein>
    <submittedName>
        <fullName evidence="2">SGNH/GDSL hydrolase family protein</fullName>
    </submittedName>
</protein>
<organism evidence="2 3">
    <name type="scientific">Paenibacillus lautus</name>
    <name type="common">Bacillus lautus</name>
    <dbReference type="NCBI Taxonomy" id="1401"/>
    <lineage>
        <taxon>Bacteria</taxon>
        <taxon>Bacillati</taxon>
        <taxon>Bacillota</taxon>
        <taxon>Bacilli</taxon>
        <taxon>Bacillales</taxon>
        <taxon>Paenibacillaceae</taxon>
        <taxon>Paenibacillus</taxon>
    </lineage>
</organism>
<dbReference type="EMBL" id="CP032412">
    <property type="protein sequence ID" value="AYB46178.1"/>
    <property type="molecule type" value="Genomic_DNA"/>
</dbReference>
<name>A0A385TST8_PAELA</name>
<dbReference type="SUPFAM" id="SSF52266">
    <property type="entry name" value="SGNH hydrolase"/>
    <property type="match status" value="1"/>
</dbReference>
<dbReference type="CDD" id="cd00229">
    <property type="entry name" value="SGNH_hydrolase"/>
    <property type="match status" value="1"/>
</dbReference>
<reference evidence="2 3" key="1">
    <citation type="submission" date="2018-09" db="EMBL/GenBank/DDBJ databases">
        <title>Genome Sequence of Paenibacillus lautus Strain E7593-69, Azo Dye-Degrading Bacteria, Isolated from Commercial Tattoo Inks.</title>
        <authorList>
            <person name="Nho S.W."/>
            <person name="Kim S.-J."/>
            <person name="Kweon O."/>
            <person name="Cerniglia C.E."/>
        </authorList>
    </citation>
    <scope>NUCLEOTIDE SEQUENCE [LARGE SCALE GENOMIC DNA]</scope>
    <source>
        <strain evidence="2 3">E7593-69</strain>
    </source>
</reference>
<dbReference type="KEGG" id="plw:D5F53_24050"/>
<dbReference type="Pfam" id="PF13472">
    <property type="entry name" value="Lipase_GDSL_2"/>
    <property type="match status" value="1"/>
</dbReference>
<dbReference type="GO" id="GO:0016787">
    <property type="term" value="F:hydrolase activity"/>
    <property type="evidence" value="ECO:0007669"/>
    <property type="project" value="UniProtKB-KW"/>
</dbReference>
<evidence type="ECO:0000259" key="1">
    <source>
        <dbReference type="Pfam" id="PF13472"/>
    </source>
</evidence>
<evidence type="ECO:0000313" key="3">
    <source>
        <dbReference type="Proteomes" id="UP000266552"/>
    </source>
</evidence>
<dbReference type="Gene3D" id="3.40.50.1110">
    <property type="entry name" value="SGNH hydrolase"/>
    <property type="match status" value="1"/>
</dbReference>
<feature type="domain" description="SGNH hydrolase-type esterase" evidence="1">
    <location>
        <begin position="7"/>
        <end position="169"/>
    </location>
</feature>
<accession>A0A385TST8</accession>
<gene>
    <name evidence="2" type="ORF">D5F53_24050</name>
</gene>
<keyword evidence="3" id="KW-1185">Reference proteome</keyword>
<keyword evidence="2" id="KW-0378">Hydrolase</keyword>
<dbReference type="InterPro" id="IPR013830">
    <property type="entry name" value="SGNH_hydro"/>
</dbReference>
<dbReference type="AlphaFoldDB" id="A0A385TST8"/>